<dbReference type="PRINTS" id="PR00080">
    <property type="entry name" value="SDRFAMILY"/>
</dbReference>
<dbReference type="InterPro" id="IPR036291">
    <property type="entry name" value="NAD(P)-bd_dom_sf"/>
</dbReference>
<dbReference type="PANTHER" id="PTHR42879:SF2">
    <property type="entry name" value="3-OXOACYL-[ACYL-CARRIER-PROTEIN] REDUCTASE FABG"/>
    <property type="match status" value="1"/>
</dbReference>
<protein>
    <submittedName>
        <fullName evidence="2">Uncharacterized protein</fullName>
    </submittedName>
</protein>
<gene>
    <name evidence="2" type="ORF">METZ01_LOCUS2545</name>
</gene>
<evidence type="ECO:0000313" key="2">
    <source>
        <dbReference type="EMBL" id="SUZ49691.1"/>
    </source>
</evidence>
<dbReference type="Pfam" id="PF00106">
    <property type="entry name" value="adh_short"/>
    <property type="match status" value="1"/>
</dbReference>
<feature type="non-terminal residue" evidence="2">
    <location>
        <position position="164"/>
    </location>
</feature>
<sequence>MDMLDLEGRSAVVTGGSRGIGLATAIALRVAGADVLICGRSVDALASASSRIRAEPGAMNSTVTTAVVDVRDSEQARRLVQTSVEQFGRLDFLINNAGVGRFAPLAELTTDAWREMVDTNLSGVFYCCRAAIPVMREHGGGWIINVSSLAATRPFSGGSAYCAS</sequence>
<dbReference type="Gene3D" id="3.40.50.720">
    <property type="entry name" value="NAD(P)-binding Rossmann-like Domain"/>
    <property type="match status" value="1"/>
</dbReference>
<organism evidence="2">
    <name type="scientific">marine metagenome</name>
    <dbReference type="NCBI Taxonomy" id="408172"/>
    <lineage>
        <taxon>unclassified sequences</taxon>
        <taxon>metagenomes</taxon>
        <taxon>ecological metagenomes</taxon>
    </lineage>
</organism>
<reference evidence="2" key="1">
    <citation type="submission" date="2018-05" db="EMBL/GenBank/DDBJ databases">
        <authorList>
            <person name="Lanie J.A."/>
            <person name="Ng W.-L."/>
            <person name="Kazmierczak K.M."/>
            <person name="Andrzejewski T.M."/>
            <person name="Davidsen T.M."/>
            <person name="Wayne K.J."/>
            <person name="Tettelin H."/>
            <person name="Glass J.I."/>
            <person name="Rusch D."/>
            <person name="Podicherti R."/>
            <person name="Tsui H.-C.T."/>
            <person name="Winkler M.E."/>
        </authorList>
    </citation>
    <scope>NUCLEOTIDE SEQUENCE</scope>
</reference>
<dbReference type="EMBL" id="UINC01000131">
    <property type="protein sequence ID" value="SUZ49691.1"/>
    <property type="molecule type" value="Genomic_DNA"/>
</dbReference>
<dbReference type="InterPro" id="IPR050259">
    <property type="entry name" value="SDR"/>
</dbReference>
<accession>A0A381N511</accession>
<comment type="similarity">
    <text evidence="1">Belongs to the short-chain dehydrogenases/reductases (SDR) family.</text>
</comment>
<dbReference type="SUPFAM" id="SSF51735">
    <property type="entry name" value="NAD(P)-binding Rossmann-fold domains"/>
    <property type="match status" value="1"/>
</dbReference>
<dbReference type="PANTHER" id="PTHR42879">
    <property type="entry name" value="3-OXOACYL-(ACYL-CARRIER-PROTEIN) REDUCTASE"/>
    <property type="match status" value="1"/>
</dbReference>
<name>A0A381N511_9ZZZZ</name>
<dbReference type="PRINTS" id="PR00081">
    <property type="entry name" value="GDHRDH"/>
</dbReference>
<proteinExistence type="inferred from homology"/>
<evidence type="ECO:0000256" key="1">
    <source>
        <dbReference type="ARBA" id="ARBA00006484"/>
    </source>
</evidence>
<dbReference type="InterPro" id="IPR002347">
    <property type="entry name" value="SDR_fam"/>
</dbReference>
<dbReference type="AlphaFoldDB" id="A0A381N511"/>
<dbReference type="CDD" id="cd05233">
    <property type="entry name" value="SDR_c"/>
    <property type="match status" value="1"/>
</dbReference>